<dbReference type="Proteomes" id="UP000002729">
    <property type="component" value="Unassembled WGS sequence"/>
</dbReference>
<dbReference type="GeneID" id="20224702"/>
<dbReference type="InterPro" id="IPR029063">
    <property type="entry name" value="SAM-dependent_MTases_sf"/>
</dbReference>
<dbReference type="Gene3D" id="3.40.50.11350">
    <property type="match status" value="1"/>
</dbReference>
<feature type="region of interest" description="Disordered" evidence="1">
    <location>
        <begin position="340"/>
        <end position="368"/>
    </location>
</feature>
<feature type="region of interest" description="Disordered" evidence="1">
    <location>
        <begin position="381"/>
        <end position="413"/>
    </location>
</feature>
<dbReference type="eggNOG" id="ENOG502S4RI">
    <property type="taxonomic scope" value="Eukaryota"/>
</dbReference>
<dbReference type="GO" id="GO:0016740">
    <property type="term" value="F:transferase activity"/>
    <property type="evidence" value="ECO:0007669"/>
    <property type="project" value="UniProtKB-KW"/>
</dbReference>
<evidence type="ECO:0000313" key="3">
    <source>
        <dbReference type="EMBL" id="EGB08369.1"/>
    </source>
</evidence>
<gene>
    <name evidence="3" type="ORF">AURANDRAFT_64194</name>
</gene>
<dbReference type="PANTHER" id="PTHR36050">
    <property type="entry name" value="O-FUCOSYLTRANSFERASE 30"/>
    <property type="match status" value="1"/>
</dbReference>
<reference evidence="3 4" key="1">
    <citation type="journal article" date="2011" name="Proc. Natl. Acad. Sci. U.S.A.">
        <title>Niche of harmful alga Aureococcus anophagefferens revealed through ecogenomics.</title>
        <authorList>
            <person name="Gobler C.J."/>
            <person name="Berry D.L."/>
            <person name="Dyhrman S.T."/>
            <person name="Wilhelm S.W."/>
            <person name="Salamov A."/>
            <person name="Lobanov A.V."/>
            <person name="Zhang Y."/>
            <person name="Collier J.L."/>
            <person name="Wurch L.L."/>
            <person name="Kustka A.B."/>
            <person name="Dill B.D."/>
            <person name="Shah M."/>
            <person name="VerBerkmoes N.C."/>
            <person name="Kuo A."/>
            <person name="Terry A."/>
            <person name="Pangilinan J."/>
            <person name="Lindquist E.A."/>
            <person name="Lucas S."/>
            <person name="Paulsen I.T."/>
            <person name="Hattenrath-Lehmann T.K."/>
            <person name="Talmage S.C."/>
            <person name="Walker E.A."/>
            <person name="Koch F."/>
            <person name="Burson A.M."/>
            <person name="Marcoval M.A."/>
            <person name="Tang Y.Z."/>
            <person name="Lecleir G.R."/>
            <person name="Coyne K.J."/>
            <person name="Berg G.M."/>
            <person name="Bertrand E.M."/>
            <person name="Saito M.A."/>
            <person name="Gladyshev V.N."/>
            <person name="Grigoriev I.V."/>
        </authorList>
    </citation>
    <scope>NUCLEOTIDE SEQUENCE [LARGE SCALE GENOMIC DNA]</scope>
    <source>
        <strain evidence="4">CCMP 1984</strain>
    </source>
</reference>
<evidence type="ECO:0000256" key="2">
    <source>
        <dbReference type="SAM" id="SignalP"/>
    </source>
</evidence>
<evidence type="ECO:0000313" key="4">
    <source>
        <dbReference type="Proteomes" id="UP000002729"/>
    </source>
</evidence>
<evidence type="ECO:0008006" key="5">
    <source>
        <dbReference type="Google" id="ProtNLM"/>
    </source>
</evidence>
<dbReference type="InParanoid" id="F0Y9B3"/>
<evidence type="ECO:0000256" key="1">
    <source>
        <dbReference type="SAM" id="MobiDB-lite"/>
    </source>
</evidence>
<name>F0Y9B3_AURAN</name>
<dbReference type="GO" id="GO:0006004">
    <property type="term" value="P:fucose metabolic process"/>
    <property type="evidence" value="ECO:0007669"/>
    <property type="project" value="UniProtKB-KW"/>
</dbReference>
<keyword evidence="4" id="KW-1185">Reference proteome</keyword>
<dbReference type="Gene3D" id="3.40.50.150">
    <property type="entry name" value="Vaccinia Virus protein VP39"/>
    <property type="match status" value="1"/>
</dbReference>
<accession>F0Y9B3</accession>
<keyword evidence="2" id="KW-0732">Signal</keyword>
<proteinExistence type="predicted"/>
<dbReference type="SUPFAM" id="SSF53335">
    <property type="entry name" value="S-adenosyl-L-methionine-dependent methyltransferases"/>
    <property type="match status" value="1"/>
</dbReference>
<feature type="signal peptide" evidence="2">
    <location>
        <begin position="1"/>
        <end position="16"/>
    </location>
</feature>
<dbReference type="KEGG" id="aaf:AURANDRAFT_64194"/>
<protein>
    <recommendedName>
        <fullName evidence="5">O-fucosyltransferase family protein</fullName>
    </recommendedName>
</protein>
<feature type="chain" id="PRO_5003264472" description="O-fucosyltransferase family protein" evidence="2">
    <location>
        <begin position="17"/>
        <end position="709"/>
    </location>
</feature>
<dbReference type="EMBL" id="GL833128">
    <property type="protein sequence ID" value="EGB08369.1"/>
    <property type="molecule type" value="Genomic_DNA"/>
</dbReference>
<organism evidence="4">
    <name type="scientific">Aureococcus anophagefferens</name>
    <name type="common">Harmful bloom alga</name>
    <dbReference type="NCBI Taxonomy" id="44056"/>
    <lineage>
        <taxon>Eukaryota</taxon>
        <taxon>Sar</taxon>
        <taxon>Stramenopiles</taxon>
        <taxon>Ochrophyta</taxon>
        <taxon>Pelagophyceae</taxon>
        <taxon>Pelagomonadales</taxon>
        <taxon>Pelagomonadaceae</taxon>
        <taxon>Aureococcus</taxon>
    </lineage>
</organism>
<dbReference type="RefSeq" id="XP_009037088.1">
    <property type="nucleotide sequence ID" value="XM_009038840.1"/>
</dbReference>
<sequence length="709" mass="77452">MGWWPLLWLALGAVDARKGHGSHGAHDERRGPGAQRYLTYNETEGLNNQRIALENARLMAILLNRTLVVPDTIPPHDSGDPFPTKTCRVFNCESLKVPWVSQRYFEDHRKRWPAASRGDAAACLDVEACEDFLLDPPTRTVVEVPQDKTMYHMSLKSPKRWVLSKMKNDRELAPNVLTVNSRLVARAKQIIDKLGSAYDAAHLRTGDYFDALYPAVVEHAKYRINKLRNVTMRRSRPLFLMTVRVPEGWGIGYDSVRTATSDFADAVRGISVAERGVVESVVCANAHHFVATGSSSMSEWVLRLRATRPPWSVLVKHAARPDPAVDCHSAWCFEVPPADRKPAPPAPPPPKLARAVPAPPPREHLDGPLYAGELEQYKATRQREHGGSHGGHGGGGGHGRHRSGRGGGGGKPTLASYARLQSSYAALAAACAEPRQHAHAPAKHGCGPFAGCVDRVAAAGDAVASRRRSKGAFATFGAASCMNGLFGMVLLPVLAHVPRPKILEIGLGCGMPDGPGESADVWHELFPRGLDLWVAEYDAPCVAAYETSPLKHNATRVLVGDQGDADDLRRWARDAGGAFDAVIDDGGHRNSLLLASFRELWRHVRDGGVYFMEDLSMGRVAAFDDTNGEAVMSDVVASWIDQLLITTKWDEAYWGPQPTFDAETRRRFPLPDDVAFISCGPNACALGKSRTPGITRPFPGLRLDFRSGY</sequence>
<dbReference type="PANTHER" id="PTHR36050:SF1">
    <property type="entry name" value="O-FUCOSYLTRANSFERASE 30"/>
    <property type="match status" value="1"/>
</dbReference>
<dbReference type="OrthoDB" id="426076at2759"/>
<feature type="compositionally biased region" description="Gly residues" evidence="1">
    <location>
        <begin position="388"/>
        <end position="397"/>
    </location>
</feature>
<dbReference type="AlphaFoldDB" id="F0Y9B3"/>